<keyword evidence="6" id="KW-1185">Reference proteome</keyword>
<feature type="domain" description="Ras-GEF" evidence="3">
    <location>
        <begin position="193"/>
        <end position="433"/>
    </location>
</feature>
<dbReference type="InterPro" id="IPR019804">
    <property type="entry name" value="Ras_G-nucl-exch_fac_CS"/>
</dbReference>
<gene>
    <name evidence="5" type="ORF">BJY01DRAFT_237638</name>
</gene>
<dbReference type="Pfam" id="PF00617">
    <property type="entry name" value="RasGEF"/>
    <property type="match status" value="1"/>
</dbReference>
<dbReference type="Gene3D" id="1.10.840.10">
    <property type="entry name" value="Ras guanine-nucleotide exchange factors catalytic domain"/>
    <property type="match status" value="1"/>
</dbReference>
<dbReference type="InterPro" id="IPR000651">
    <property type="entry name" value="Ras-like_Gua-exchang_fac_N"/>
</dbReference>
<dbReference type="CDD" id="cd00155">
    <property type="entry name" value="RasGEF"/>
    <property type="match status" value="1"/>
</dbReference>
<dbReference type="SMART" id="SM00229">
    <property type="entry name" value="RasGEFN"/>
    <property type="match status" value="1"/>
</dbReference>
<dbReference type="InterPro" id="IPR001895">
    <property type="entry name" value="RASGEF_cat_dom"/>
</dbReference>
<sequence>MDAADSYHVEFPQRISYDYVGDVEVVKAGSLEGLVDNLTRPDKLDAAFNRTFLTTYNYFTSGTELIRHLLQRFEYQPTPPAILSATDASEWMVETHPLVRVRVVNILRQWLESFWAEPEGPETHKNLLTLQLFVSHLTATTSESSATKQQLLDLIRCRLTGVERTKRSQPSISNPPKPILPRKLTKLQLLKIDPREIARQLTLTESSMFGKIRPRELMHKSWQRKEEGQNGLPPRAPNVRALIRYFNQLSSWVGGTILAEADLKRRTQVIGHLVNVASACRDLHNYSAVVSILSGLESAPIYRLGRTWAMVTERTCSTLEPLQALTSSDQNYQIYRNTLRQAVPPCIPFLGLFLKDLVFIEDGNSATTPEGLINFSKYTMLASTAHELQGFQQASYNLTPVPELQEYLATQLQAAAAGDAHEMWERSCQLEPRGRGDQNKSRDTYTATGGMTTSMVVACMVLDD</sequence>
<organism evidence="5 6">
    <name type="scientific">Aspergillus pseudoustus</name>
    <dbReference type="NCBI Taxonomy" id="1810923"/>
    <lineage>
        <taxon>Eukaryota</taxon>
        <taxon>Fungi</taxon>
        <taxon>Dikarya</taxon>
        <taxon>Ascomycota</taxon>
        <taxon>Pezizomycotina</taxon>
        <taxon>Eurotiomycetes</taxon>
        <taxon>Eurotiomycetidae</taxon>
        <taxon>Eurotiales</taxon>
        <taxon>Aspergillaceae</taxon>
        <taxon>Aspergillus</taxon>
        <taxon>Aspergillus subgen. Nidulantes</taxon>
    </lineage>
</organism>
<dbReference type="CDD" id="cd06224">
    <property type="entry name" value="REM"/>
    <property type="match status" value="1"/>
</dbReference>
<dbReference type="Pfam" id="PF00618">
    <property type="entry name" value="RasGEF_N"/>
    <property type="match status" value="1"/>
</dbReference>
<evidence type="ECO:0000259" key="4">
    <source>
        <dbReference type="PROSITE" id="PS50212"/>
    </source>
</evidence>
<comment type="caution">
    <text evidence="5">The sequence shown here is derived from an EMBL/GenBank/DDBJ whole genome shotgun (WGS) entry which is preliminary data.</text>
</comment>
<dbReference type="Gene3D" id="1.20.870.10">
    <property type="entry name" value="Son of sevenless (SoS) protein Chain: S domain 1"/>
    <property type="match status" value="1"/>
</dbReference>
<dbReference type="InterPro" id="IPR036964">
    <property type="entry name" value="RASGEF_cat_dom_sf"/>
</dbReference>
<proteinExistence type="predicted"/>
<name>A0ABR4JDB5_9EURO</name>
<evidence type="ECO:0000313" key="5">
    <source>
        <dbReference type="EMBL" id="KAL2838041.1"/>
    </source>
</evidence>
<evidence type="ECO:0000259" key="3">
    <source>
        <dbReference type="PROSITE" id="PS50009"/>
    </source>
</evidence>
<keyword evidence="1 2" id="KW-0344">Guanine-nucleotide releasing factor</keyword>
<evidence type="ECO:0000313" key="6">
    <source>
        <dbReference type="Proteomes" id="UP001610446"/>
    </source>
</evidence>
<reference evidence="5 6" key="1">
    <citation type="submission" date="2024-07" db="EMBL/GenBank/DDBJ databases">
        <title>Section-level genome sequencing and comparative genomics of Aspergillus sections Usti and Cavernicolus.</title>
        <authorList>
            <consortium name="Lawrence Berkeley National Laboratory"/>
            <person name="Nybo J.L."/>
            <person name="Vesth T.C."/>
            <person name="Theobald S."/>
            <person name="Frisvad J.C."/>
            <person name="Larsen T.O."/>
            <person name="Kjaerboelling I."/>
            <person name="Rothschild-Mancinelli K."/>
            <person name="Lyhne E.K."/>
            <person name="Kogle M.E."/>
            <person name="Barry K."/>
            <person name="Clum A."/>
            <person name="Na H."/>
            <person name="Ledsgaard L."/>
            <person name="Lin J."/>
            <person name="Lipzen A."/>
            <person name="Kuo A."/>
            <person name="Riley R."/>
            <person name="Mondo S."/>
            <person name="Labutti K."/>
            <person name="Haridas S."/>
            <person name="Pangalinan J."/>
            <person name="Salamov A.A."/>
            <person name="Simmons B.A."/>
            <person name="Magnuson J.K."/>
            <person name="Chen J."/>
            <person name="Drula E."/>
            <person name="Henrissat B."/>
            <person name="Wiebenga A."/>
            <person name="Lubbers R.J."/>
            <person name="Gomes A.C."/>
            <person name="Makela M.R."/>
            <person name="Stajich J."/>
            <person name="Grigoriev I.V."/>
            <person name="Mortensen U.H."/>
            <person name="De Vries R.P."/>
            <person name="Baker S.E."/>
            <person name="Andersen M.R."/>
        </authorList>
    </citation>
    <scope>NUCLEOTIDE SEQUENCE [LARGE SCALE GENOMIC DNA]</scope>
    <source>
        <strain evidence="5 6">CBS 123904</strain>
    </source>
</reference>
<dbReference type="PROSITE" id="PS50212">
    <property type="entry name" value="RASGEF_NTER"/>
    <property type="match status" value="1"/>
</dbReference>
<dbReference type="EMBL" id="JBFXLU010000151">
    <property type="protein sequence ID" value="KAL2838041.1"/>
    <property type="molecule type" value="Genomic_DNA"/>
</dbReference>
<evidence type="ECO:0000256" key="2">
    <source>
        <dbReference type="PROSITE-ProRule" id="PRU00168"/>
    </source>
</evidence>
<dbReference type="PANTHER" id="PTHR23113">
    <property type="entry name" value="GUANINE NUCLEOTIDE EXCHANGE FACTOR"/>
    <property type="match status" value="1"/>
</dbReference>
<dbReference type="Proteomes" id="UP001610446">
    <property type="component" value="Unassembled WGS sequence"/>
</dbReference>
<dbReference type="PROSITE" id="PS00720">
    <property type="entry name" value="RASGEF"/>
    <property type="match status" value="1"/>
</dbReference>
<dbReference type="InterPro" id="IPR023578">
    <property type="entry name" value="Ras_GEF_dom_sf"/>
</dbReference>
<accession>A0ABR4JDB5</accession>
<protein>
    <submittedName>
        <fullName evidence="5">Ras guanine nucleotide exchange factor domain-containing protein</fullName>
    </submittedName>
</protein>
<dbReference type="SUPFAM" id="SSF48366">
    <property type="entry name" value="Ras GEF"/>
    <property type="match status" value="1"/>
</dbReference>
<dbReference type="InterPro" id="IPR008937">
    <property type="entry name" value="Ras-like_GEF"/>
</dbReference>
<evidence type="ECO:0000256" key="1">
    <source>
        <dbReference type="ARBA" id="ARBA00022658"/>
    </source>
</evidence>
<dbReference type="PANTHER" id="PTHR23113:SF368">
    <property type="entry name" value="CELL DIVISION CONTROL PROTEIN 25"/>
    <property type="match status" value="1"/>
</dbReference>
<dbReference type="SMART" id="SM00147">
    <property type="entry name" value="RasGEF"/>
    <property type="match status" value="1"/>
</dbReference>
<dbReference type="PROSITE" id="PS50009">
    <property type="entry name" value="RASGEF_CAT"/>
    <property type="match status" value="1"/>
</dbReference>
<feature type="domain" description="N-terminal Ras-GEF" evidence="4">
    <location>
        <begin position="22"/>
        <end position="159"/>
    </location>
</feature>